<proteinExistence type="predicted"/>
<protein>
    <submittedName>
        <fullName evidence="2">Dynein axonemal heavy chain 9 isoform X2</fullName>
    </submittedName>
</protein>
<evidence type="ECO:0000313" key="1">
    <source>
        <dbReference type="Proteomes" id="UP001732780"/>
    </source>
</evidence>
<evidence type="ECO:0000313" key="2">
    <source>
        <dbReference type="RefSeq" id="XP_074198247.1"/>
    </source>
</evidence>
<reference evidence="2" key="1">
    <citation type="submission" date="2025-08" db="UniProtKB">
        <authorList>
            <consortium name="RefSeq"/>
        </authorList>
    </citation>
    <scope>IDENTIFICATION</scope>
    <source>
        <tissue evidence="2">Blood</tissue>
    </source>
</reference>
<keyword evidence="1" id="KW-1185">Reference proteome</keyword>
<organism evidence="1 2">
    <name type="scientific">Camelus bactrianus</name>
    <name type="common">Bactrian camel</name>
    <dbReference type="NCBI Taxonomy" id="9837"/>
    <lineage>
        <taxon>Eukaryota</taxon>
        <taxon>Metazoa</taxon>
        <taxon>Chordata</taxon>
        <taxon>Craniata</taxon>
        <taxon>Vertebrata</taxon>
        <taxon>Euteleostomi</taxon>
        <taxon>Mammalia</taxon>
        <taxon>Eutheria</taxon>
        <taxon>Laurasiatheria</taxon>
        <taxon>Artiodactyla</taxon>
        <taxon>Tylopoda</taxon>
        <taxon>Camelidae</taxon>
        <taxon>Camelus</taxon>
    </lineage>
</organism>
<accession>A0AC58NKD6</accession>
<gene>
    <name evidence="2" type="primary">DNAH9</name>
</gene>
<sequence length="2591" mass="292966">MDFGTARPGLKILLLHFLTESLGQWPQQSQPNSLNYVQREDDNVKSIQDAIRYKKQRFNFLGEEISLNPSVGIFITMNPGYAGRTELPENLKALFRPCAMVVPDFELICEIMLVAEGFIEARLLARKFITLYRLCKELLSKQDHYDWGLRAIKSVLVVAGSLKRGDPDRPEDQVLMRSLRDFNIPKIVTNDMPVFLGLIGDLFPALDVPRRRDLNFEALVRKAVVDLKLQAEDNFVLKVVQLEELLAVRHSVFVVGSAGTGKSQVLRSLHKTYQIMKRRPVWTDLNPKAVTNDELFGIISPATREWKDGLFSSIMRELANITHDGPKWILLDGDIDPMWIESLNTVMDDNKVLTLASNERIPLNPTMRLLFEISHLRTATPATVSRAGILYINPADLGWSPPVSSWIDRREVQTERANLTILFDKYLPTCLDTLRTRFKKAIPVPEQSTVQTLCHLLECLLAEEAVPADCPKETYELYFVFAAIWALGGAMVRDQLMDHQAEFSKWWLTQFKTVKFPSQGTIFDYYIDPKTKKFEPWSKLIPQFEFDPEMPLQACLVHTSETIRVCYFVERLVALRRPVMLVGTAGTGKSVMVGAKLASLDAEEYLVKNVPFNYYTTSAMLQAVLEKPLEKKAGRNYGPPGHKKLIYFIDDMNMPEVDAYGTAQPHTVIRQHLDYGHWYDRNRLSLKEVMNVQYVSCMNPTAGSFTINPRLQRHFSVFVLSFPGADALSSIYSTILTQHLKLGNFPASLQKSVPQLINLALTFHQKIATTFLPTAIKFHYIFNLRDFANIFQGMLFSSVECIKSTQDLVKLYLHESNRVYRDKMVEEKDFDLFDKIQAEVVKKIFDDMDETVEWTRSLNMYCHFANGVGEPKYMPVQSWELLTQTLAEALENHNEVNTVMDLVLFEDAMRHVCHISRILEAPRGNALLVGVGGSGKQSLTRLAAFISSMDVFQITLRKGYQIPDFKADLASLCLKTGLKNVSTVFLMTDAQVADEKFLVLINDLLASGEIPELYSDDEVENIISNVRNEVKSRGLVDNTENCWKFFIDRVRRQLKVTLCFSPVGNTLRVRSRKFPAIVNCTAIDWFHEWPQQALESVSLRFLQSSKGIEPTVKPSISKFMAFVHTSVNQTSQSYLSNEQRYNYTTPKSFLEFIRLYQSLLCGKRRQLESRTQRLESGLRKLHGTAAQVDDLKAKLATQQVELKQKNEDADKLIQVVGVETDKVSREKAVADEEERKVALIMLEVKQKQKDCEEDLAKAEPALTAAQAALNTLNKTNLTELKSFGSPPPAVSNVTAAVMALVAPGGKVPKDRSWKAAKVTMAKVDSFLDSLVHFDKENIHENSLKAIRPYLQDPEFNPEFVATKSSAAAGLCSWVINIVRFYEVFCDVEPKRQALSKATSDLAAAQERLAAVRAKIAHLNENLAKLTSKFEKATADKLKCQQEAEVTAGTISLANRLVGGLASENVRWAEAVQDFKQQERKLCGDVLLSTAFISYLGFFTKKYRQSLMDGTWRPYLSQLQVPIPVTPMLDPLKMLTDDADVAAWQNEGLPADRMSTENATILLHCERWPLLVDPQLQGIKWIKNKYGAALRVTQIGQKSYLQTVERALEDGDVVLIENLEESIDPVLGPLLGREVIKKGRFIKIGDKECEYNPEFRLILHTKLASPHYQPELQAQATLINFTVTRAGLEDQLLAAVVSMERPDLEQLKSDLTKQQNGFKITLKTLEDNLLSRLSSASGNFLGETALVESLEVTKQTAAEIEKKVQEAKVTEVELNEAREHYRPAAARASLLYFVMSDLSRIHPMYQFSLKAFSVVFRKAVEKAAANESLRERVANLTDSITFSVYQHTARGLFECDKLTYLAQLTFQILLMNQEVGAAELDFLLRSPVQTGIPSPVEFLSRQAWGGIKALSSMEEFCNLDRDIEGSAKTWKKFVESECPEKEKLPQEWKSKTALQRLCVLRALRPDRMTYALRDFIEETLGSKYVVGRALDFATSFEESGPATPMFFILSPGVDPLKDVENQGKKLGYTFNNRNFHNVSLGQGQEAVAEATLDLAAKRGHWVVLQNIHLVAKWLSSLEKKLEEHSESSHPDFRVFISAEPAPSPEGHLIPQGILERSIKITSEPPAGMHASLHKALDNFTQDTLEMCSRETEFKSILFALCYFHAVVAERRKFGPQGWNHSYPFSTGDLTISVNVLYNLLEANAKVPYDDLRYLFGEIMYGGHITDDWDRRLCRAYLEEFIKPEMLGGELSLAPGFPLPGNMDYSGYHQYIDAQLPPESPYLYGLHPNAEVGFLTQTSEKLFRTVLELQPRDSQAGDGAGATREEKVKALLEEILERVTDEFNIPELMARVEERTPYVVVTLQECERMNVLTREMQRSLRELDLGLKGELTMTSDMETLQSALYLDTVPEPWARRAYPSTAGLAAWFLDLLNRVKELEAWTGNFAMPSTVWLTGFFNPQSFLTAIMQSTARKNGWPLDQVALQCDVTKRNREELRSPPREGAYVHGLFMEGARWDAQAGIIAEGKLKELAPPMPVMLLRAVPADKQDSRGVYPCPVYKTPQRGPTYVWTFHLKTKEKPSKWVLAGVALLLQI</sequence>
<dbReference type="Proteomes" id="UP001732780">
    <property type="component" value="Chromosome 16"/>
</dbReference>
<dbReference type="RefSeq" id="XP_074198247.1">
    <property type="nucleotide sequence ID" value="XM_074342146.1"/>
</dbReference>
<name>A0AC58NKD6_CAMBA</name>